<dbReference type="InterPro" id="IPR050738">
    <property type="entry name" value="Sulfatase"/>
</dbReference>
<keyword evidence="2 4" id="KW-0378">Hydrolase</keyword>
<reference evidence="4 5" key="1">
    <citation type="journal article" date="2019" name="Nat. Med.">
        <title>A library of human gut bacterial isolates paired with longitudinal multiomics data enables mechanistic microbiome research.</title>
        <authorList>
            <person name="Poyet M."/>
            <person name="Groussin M."/>
            <person name="Gibbons S.M."/>
            <person name="Avila-Pacheco J."/>
            <person name="Jiang X."/>
            <person name="Kearney S.M."/>
            <person name="Perrotta A.R."/>
            <person name="Berdy B."/>
            <person name="Zhao S."/>
            <person name="Lieberman T.D."/>
            <person name="Swanson P.K."/>
            <person name="Smith M."/>
            <person name="Roesemann S."/>
            <person name="Alexander J.E."/>
            <person name="Rich S.A."/>
            <person name="Livny J."/>
            <person name="Vlamakis H."/>
            <person name="Clish C."/>
            <person name="Bullock K."/>
            <person name="Deik A."/>
            <person name="Scott J."/>
            <person name="Pierce K.A."/>
            <person name="Xavier R.J."/>
            <person name="Alm E.J."/>
        </authorList>
    </citation>
    <scope>NUCLEOTIDE SEQUENCE [LARGE SCALE GENOMIC DNA]</scope>
    <source>
        <strain evidence="4 5">BIOML-A14</strain>
    </source>
</reference>
<dbReference type="EMBL" id="VWFO01000568">
    <property type="protein sequence ID" value="KAA4648859.1"/>
    <property type="molecule type" value="Genomic_DNA"/>
</dbReference>
<feature type="non-terminal residue" evidence="4">
    <location>
        <position position="1"/>
    </location>
</feature>
<dbReference type="GO" id="GO:0016740">
    <property type="term" value="F:transferase activity"/>
    <property type="evidence" value="ECO:0007669"/>
    <property type="project" value="UniProtKB-KW"/>
</dbReference>
<accession>A0A642C2W0</accession>
<evidence type="ECO:0000313" key="4">
    <source>
        <dbReference type="EMBL" id="KAA4648859.1"/>
    </source>
</evidence>
<evidence type="ECO:0000259" key="3">
    <source>
        <dbReference type="Pfam" id="PF00884"/>
    </source>
</evidence>
<sequence length="337" mass="38911">YYTTAITDSAVSFVRQHPTDKPMFMYVAHYAPHLPLQAPADRVEKCRDRYKVGYDVLRKQRFDRLKELKFISDEMDYPVYQKEFGGKRPSWETLTPKQQEQWITYMATYAAMIEIVDSGIGELVETIKEKGMLDNTVFIFLSDNGATKEGGYLGQLMADLSNTPYRSYKSQCFQGGTSTPFILSYGDAEKNKMKGQICRQPAHIIDILPTCMDIATATYPSEFKENLPGKSLLPPIHGKKIKPRELYFEHQSSCAIISNHWKLVRGSRNEPWELIDLSADPFETKDLSAQYPKLVKKLEAKWNKWAKQCNVFPLENKPWTERINYYLKQNPDQSGIE</sequence>
<evidence type="ECO:0000256" key="1">
    <source>
        <dbReference type="ARBA" id="ARBA00008779"/>
    </source>
</evidence>
<dbReference type="PANTHER" id="PTHR42693:SF53">
    <property type="entry name" value="ENDO-4-O-SULFATASE"/>
    <property type="match status" value="1"/>
</dbReference>
<comment type="similarity">
    <text evidence="1">Belongs to the sulfatase family.</text>
</comment>
<gene>
    <name evidence="4" type="ORF">F3B98_31750</name>
</gene>
<dbReference type="Pfam" id="PF00884">
    <property type="entry name" value="Sulfatase"/>
    <property type="match status" value="1"/>
</dbReference>
<name>A0A642C2W0_BACOV</name>
<feature type="domain" description="Sulfatase N-terminal" evidence="3">
    <location>
        <begin position="1"/>
        <end position="215"/>
    </location>
</feature>
<comment type="caution">
    <text evidence="4">The sequence shown here is derived from an EMBL/GenBank/DDBJ whole genome shotgun (WGS) entry which is preliminary data.</text>
</comment>
<keyword evidence="4" id="KW-0808">Transferase</keyword>
<organism evidence="4 5">
    <name type="scientific">Bacteroides ovatus</name>
    <dbReference type="NCBI Taxonomy" id="28116"/>
    <lineage>
        <taxon>Bacteria</taxon>
        <taxon>Pseudomonadati</taxon>
        <taxon>Bacteroidota</taxon>
        <taxon>Bacteroidia</taxon>
        <taxon>Bacteroidales</taxon>
        <taxon>Bacteroidaceae</taxon>
        <taxon>Bacteroides</taxon>
    </lineage>
</organism>
<dbReference type="Gene3D" id="3.40.720.10">
    <property type="entry name" value="Alkaline Phosphatase, subunit A"/>
    <property type="match status" value="1"/>
</dbReference>
<proteinExistence type="inferred from homology"/>
<protein>
    <submittedName>
        <fullName evidence="4">Sulfatase-like hydrolase/transferase</fullName>
    </submittedName>
</protein>
<evidence type="ECO:0000256" key="2">
    <source>
        <dbReference type="ARBA" id="ARBA00022801"/>
    </source>
</evidence>
<dbReference type="InterPro" id="IPR000917">
    <property type="entry name" value="Sulfatase_N"/>
</dbReference>
<dbReference type="AlphaFoldDB" id="A0A642C2W0"/>
<dbReference type="Gene3D" id="3.30.1120.10">
    <property type="match status" value="1"/>
</dbReference>
<dbReference type="PANTHER" id="PTHR42693">
    <property type="entry name" value="ARYLSULFATASE FAMILY MEMBER"/>
    <property type="match status" value="1"/>
</dbReference>
<dbReference type="GO" id="GO:0004065">
    <property type="term" value="F:arylsulfatase activity"/>
    <property type="evidence" value="ECO:0007669"/>
    <property type="project" value="TreeGrafter"/>
</dbReference>
<dbReference type="FunFam" id="3.30.1120.10:FF:000008">
    <property type="entry name" value="Arylsulfatase"/>
    <property type="match status" value="1"/>
</dbReference>
<dbReference type="InterPro" id="IPR017850">
    <property type="entry name" value="Alkaline_phosphatase_core_sf"/>
</dbReference>
<dbReference type="Proteomes" id="UP000435985">
    <property type="component" value="Unassembled WGS sequence"/>
</dbReference>
<evidence type="ECO:0000313" key="5">
    <source>
        <dbReference type="Proteomes" id="UP000435985"/>
    </source>
</evidence>
<dbReference type="SUPFAM" id="SSF53649">
    <property type="entry name" value="Alkaline phosphatase-like"/>
    <property type="match status" value="1"/>
</dbReference>